<keyword evidence="1" id="KW-0812">Transmembrane</keyword>
<sequence>MVISEARLAGRSKVLIWGIVGASVIVLVVSALVSGILLPGLLMAAGILAITCAIVRLTVSIAIAEEKIVLRCAPFYSTKISTSDVVAVGPAPDTSLADGYGFRLMGKNTRGLLVGGRAVALETKTRRWIVSTAHPQEVTSAIRDQMATR</sequence>
<evidence type="ECO:0000256" key="1">
    <source>
        <dbReference type="SAM" id="Phobius"/>
    </source>
</evidence>
<gene>
    <name evidence="2" type="ORF">GCM10023346_05200</name>
</gene>
<keyword evidence="1" id="KW-1133">Transmembrane helix</keyword>
<evidence type="ECO:0000313" key="2">
    <source>
        <dbReference type="EMBL" id="GAA5189762.1"/>
    </source>
</evidence>
<accession>A0ABP9S056</accession>
<evidence type="ECO:0008006" key="4">
    <source>
        <dbReference type="Google" id="ProtNLM"/>
    </source>
</evidence>
<reference evidence="3" key="1">
    <citation type="journal article" date="2019" name="Int. J. Syst. Evol. Microbiol.">
        <title>The Global Catalogue of Microorganisms (GCM) 10K type strain sequencing project: providing services to taxonomists for standard genome sequencing and annotation.</title>
        <authorList>
            <consortium name="The Broad Institute Genomics Platform"/>
            <consortium name="The Broad Institute Genome Sequencing Center for Infectious Disease"/>
            <person name="Wu L."/>
            <person name="Ma J."/>
        </authorList>
    </citation>
    <scope>NUCLEOTIDE SEQUENCE [LARGE SCALE GENOMIC DNA]</scope>
    <source>
        <strain evidence="3">JCM 18514</strain>
    </source>
</reference>
<dbReference type="RefSeq" id="WP_345447769.1">
    <property type="nucleotide sequence ID" value="NZ_BAABKK010000004.1"/>
</dbReference>
<evidence type="ECO:0000313" key="3">
    <source>
        <dbReference type="Proteomes" id="UP001500200"/>
    </source>
</evidence>
<dbReference type="Proteomes" id="UP001500200">
    <property type="component" value="Unassembled WGS sequence"/>
</dbReference>
<comment type="caution">
    <text evidence="2">The sequence shown here is derived from an EMBL/GenBank/DDBJ whole genome shotgun (WGS) entry which is preliminary data.</text>
</comment>
<keyword evidence="3" id="KW-1185">Reference proteome</keyword>
<dbReference type="EMBL" id="BAABKK010000004">
    <property type="protein sequence ID" value="GAA5189762.1"/>
    <property type="molecule type" value="Genomic_DNA"/>
</dbReference>
<protein>
    <recommendedName>
        <fullName evidence="4">DUF3093 domain-containing protein</fullName>
    </recommendedName>
</protein>
<proteinExistence type="predicted"/>
<organism evidence="2 3">
    <name type="scientific">Arthrobacter gyeryongensis</name>
    <dbReference type="NCBI Taxonomy" id="1650592"/>
    <lineage>
        <taxon>Bacteria</taxon>
        <taxon>Bacillati</taxon>
        <taxon>Actinomycetota</taxon>
        <taxon>Actinomycetes</taxon>
        <taxon>Micrococcales</taxon>
        <taxon>Micrococcaceae</taxon>
        <taxon>Arthrobacter</taxon>
    </lineage>
</organism>
<name>A0ABP9S056_9MICC</name>
<feature type="transmembrane region" description="Helical" evidence="1">
    <location>
        <begin position="14"/>
        <end position="37"/>
    </location>
</feature>
<feature type="transmembrane region" description="Helical" evidence="1">
    <location>
        <begin position="43"/>
        <end position="64"/>
    </location>
</feature>
<keyword evidence="1" id="KW-0472">Membrane</keyword>